<evidence type="ECO:0000259" key="1">
    <source>
        <dbReference type="PROSITE" id="PS50878"/>
    </source>
</evidence>
<sequence>LYNSKDYLTDYHRYHYPPWFTGEVIRSIRAKAAAYTRYKKRKTIDLLNLFKFHRSKSKRLINEAYRNFINESERALSSNPKKFWNFVQRRKGSSRIPSIMFYNEKELSNPTDIVNAFGDYFNNVFIQSQPVNAAQFSLQNNLGSHLVIQNLTYEDVLQNLRRFKDTFTMGVDGVPSFILRDCAYALAEPLLILFNCILRHSTFPSCWKKTYICPIPKKGNHSDVSNYRGISLLSNFSKVFETLLYGKLYSFARQLISPRQHGFMQRTTSNLAVFTQYVSEVLDNRGQVDVVYTDFQKAFDQIDHNILLVKLESFGFSEALIKLFTSYLSDRYFMVRYQNFTSESFSPTSGVPQGSNLGPILFLFFINDLPDVITCEHLLFADDFKLYSEIKSPSDYIRLQECINQMTSWCEKNRLKLNISKCHVMTYTRKTSFPIYNYSIGDSVVGRIEVFKDLGIYFDSKLTFIDHINSIVSGAFKSYGFIYRNCRDFSSTSTFKTLFCALVRSKLEYGSIIWYPIYQVHCQRLESVQRQFLKFLSYLKDGSYPPRGFPQNQLLNRFNLDSLETRRNIMLIRFLYNILNNNIDCPELLEKINFLIPRVNSRQQALFYCAAPRTNILTKSPISLMCGLYNKIASNCDIHSDALKSICSWVARLT</sequence>
<organism evidence="2">
    <name type="scientific">Anoplophora glabripennis</name>
    <name type="common">Asian longhorn beetle</name>
    <name type="synonym">Anoplophora nobilis</name>
    <dbReference type="NCBI Taxonomy" id="217634"/>
    <lineage>
        <taxon>Eukaryota</taxon>
        <taxon>Metazoa</taxon>
        <taxon>Ecdysozoa</taxon>
        <taxon>Arthropoda</taxon>
        <taxon>Hexapoda</taxon>
        <taxon>Insecta</taxon>
        <taxon>Pterygota</taxon>
        <taxon>Neoptera</taxon>
        <taxon>Endopterygota</taxon>
        <taxon>Coleoptera</taxon>
        <taxon>Polyphaga</taxon>
        <taxon>Cucujiformia</taxon>
        <taxon>Chrysomeloidea</taxon>
        <taxon>Cerambycidae</taxon>
        <taxon>Lamiinae</taxon>
        <taxon>Lamiini</taxon>
        <taxon>Anoplophora</taxon>
    </lineage>
</organism>
<dbReference type="PANTHER" id="PTHR33332">
    <property type="entry name" value="REVERSE TRANSCRIPTASE DOMAIN-CONTAINING PROTEIN"/>
    <property type="match status" value="1"/>
</dbReference>
<proteinExistence type="predicted"/>
<evidence type="ECO:0000313" key="2">
    <source>
        <dbReference type="EMBL" id="JAB63683.1"/>
    </source>
</evidence>
<feature type="non-terminal residue" evidence="2">
    <location>
        <position position="1"/>
    </location>
</feature>
<dbReference type="EMBL" id="GALX01004783">
    <property type="protein sequence ID" value="JAB63683.1"/>
    <property type="molecule type" value="Transcribed_RNA"/>
</dbReference>
<dbReference type="AlphaFoldDB" id="V5GTW8"/>
<dbReference type="GO" id="GO:0003964">
    <property type="term" value="F:RNA-directed DNA polymerase activity"/>
    <property type="evidence" value="ECO:0007669"/>
    <property type="project" value="UniProtKB-KW"/>
</dbReference>
<dbReference type="InterPro" id="IPR000477">
    <property type="entry name" value="RT_dom"/>
</dbReference>
<dbReference type="InterPro" id="IPR043502">
    <property type="entry name" value="DNA/RNA_pol_sf"/>
</dbReference>
<reference evidence="2" key="1">
    <citation type="submission" date="2013-07" db="EMBL/GenBank/DDBJ databases">
        <title>Midgut Transcriptome Profiling of Anoplphora glabripennis, a Lignocellulose Degrading, Wood-Boring Cerambycid.</title>
        <authorList>
            <person name="Scully E.D."/>
            <person name="Hoover K."/>
            <person name="Carlson J.E."/>
            <person name="Tien M."/>
            <person name="Geib S.M."/>
        </authorList>
    </citation>
    <scope>NUCLEOTIDE SEQUENCE</scope>
</reference>
<keyword evidence="2" id="KW-0695">RNA-directed DNA polymerase</keyword>
<gene>
    <name evidence="2" type="primary">RTBS</name>
</gene>
<dbReference type="SUPFAM" id="SSF56672">
    <property type="entry name" value="DNA/RNA polymerases"/>
    <property type="match status" value="1"/>
</dbReference>
<dbReference type="PROSITE" id="PS50878">
    <property type="entry name" value="RT_POL"/>
    <property type="match status" value="1"/>
</dbReference>
<protein>
    <submittedName>
        <fullName evidence="2">Putative RNA-directed DNA polymerase from transposon BS</fullName>
    </submittedName>
</protein>
<accession>V5GTW8</accession>
<keyword evidence="2" id="KW-0548">Nucleotidyltransferase</keyword>
<dbReference type="Pfam" id="PF00078">
    <property type="entry name" value="RVT_1"/>
    <property type="match status" value="1"/>
</dbReference>
<name>V5GTW8_ANOGL</name>
<dbReference type="CDD" id="cd01650">
    <property type="entry name" value="RT_nLTR_like"/>
    <property type="match status" value="1"/>
</dbReference>
<keyword evidence="2" id="KW-0808">Transferase</keyword>
<feature type="domain" description="Reverse transcriptase" evidence="1">
    <location>
        <begin position="196"/>
        <end position="440"/>
    </location>
</feature>